<dbReference type="InterPro" id="IPR030489">
    <property type="entry name" value="TR_Rrf2-type_CS"/>
</dbReference>
<evidence type="ECO:0000313" key="1">
    <source>
        <dbReference type="EMBL" id="KAA0257184.1"/>
    </source>
</evidence>
<evidence type="ECO:0000313" key="2">
    <source>
        <dbReference type="Proteomes" id="UP000322876"/>
    </source>
</evidence>
<comment type="caution">
    <text evidence="1">The sequence shown here is derived from an EMBL/GenBank/DDBJ whole genome shotgun (WGS) entry which is preliminary data.</text>
</comment>
<dbReference type="Proteomes" id="UP000322876">
    <property type="component" value="Unassembled WGS sequence"/>
</dbReference>
<dbReference type="SUPFAM" id="SSF46785">
    <property type="entry name" value="Winged helix' DNA-binding domain"/>
    <property type="match status" value="1"/>
</dbReference>
<accession>A0A5A8F3W7</accession>
<dbReference type="AlphaFoldDB" id="A0A5A8F3W7"/>
<dbReference type="InterPro" id="IPR000944">
    <property type="entry name" value="Tscrpt_reg_Rrf2"/>
</dbReference>
<proteinExistence type="predicted"/>
<dbReference type="NCBIfam" id="TIGR00738">
    <property type="entry name" value="rrf2_super"/>
    <property type="match status" value="1"/>
</dbReference>
<name>A0A5A8F3W7_9BACT</name>
<sequence length="140" mass="16078">MNATSKTIYAIIALIELARQKNELLKGATIAKKYGIPRRFLELTLSELKIHGLVDSKKGAHGGFLLVKQPEEISLYEIINITERDLVIFDCRKFINKDGCDMLRIFDELNEEILSILKKVTLRDILNKADKIYKNLNFII</sequence>
<dbReference type="PANTHER" id="PTHR33221">
    <property type="entry name" value="WINGED HELIX-TURN-HELIX TRANSCRIPTIONAL REGULATOR, RRF2 FAMILY"/>
    <property type="match status" value="1"/>
</dbReference>
<dbReference type="InterPro" id="IPR036388">
    <property type="entry name" value="WH-like_DNA-bd_sf"/>
</dbReference>
<dbReference type="PROSITE" id="PS01332">
    <property type="entry name" value="HTH_RRF2_1"/>
    <property type="match status" value="1"/>
</dbReference>
<dbReference type="Pfam" id="PF02082">
    <property type="entry name" value="Rrf2"/>
    <property type="match status" value="1"/>
</dbReference>
<dbReference type="RefSeq" id="WP_149267325.1">
    <property type="nucleotide sequence ID" value="NZ_VFJB01000009.1"/>
</dbReference>
<reference evidence="1 2" key="1">
    <citation type="submission" date="2019-06" db="EMBL/GenBank/DDBJ databases">
        <title>Genomic insights into carbon and energy metabolism of Deferribacter autotrophicus revealed new metabolic traits in the phylum Deferribacteres.</title>
        <authorList>
            <person name="Slobodkin A.I."/>
            <person name="Slobodkina G.B."/>
            <person name="Allioux M."/>
            <person name="Alain K."/>
            <person name="Jebbar M."/>
            <person name="Shadrin V."/>
            <person name="Kublanov I.V."/>
            <person name="Toshchakov S.V."/>
            <person name="Bonch-Osmolovskaya E.A."/>
        </authorList>
    </citation>
    <scope>NUCLEOTIDE SEQUENCE [LARGE SCALE GENOMIC DNA]</scope>
    <source>
        <strain evidence="1 2">SL50</strain>
    </source>
</reference>
<dbReference type="Gene3D" id="1.10.10.10">
    <property type="entry name" value="Winged helix-like DNA-binding domain superfamily/Winged helix DNA-binding domain"/>
    <property type="match status" value="1"/>
</dbReference>
<dbReference type="InterPro" id="IPR036390">
    <property type="entry name" value="WH_DNA-bd_sf"/>
</dbReference>
<dbReference type="EMBL" id="VFJB01000009">
    <property type="protein sequence ID" value="KAA0257184.1"/>
    <property type="molecule type" value="Genomic_DNA"/>
</dbReference>
<dbReference type="PANTHER" id="PTHR33221:SF14">
    <property type="entry name" value="HTH-TYPE TRANSCRIPTIONAL REGULATOR AQ_268-RELATED"/>
    <property type="match status" value="1"/>
</dbReference>
<dbReference type="PROSITE" id="PS51197">
    <property type="entry name" value="HTH_RRF2_2"/>
    <property type="match status" value="1"/>
</dbReference>
<dbReference type="GO" id="GO:0005829">
    <property type="term" value="C:cytosol"/>
    <property type="evidence" value="ECO:0007669"/>
    <property type="project" value="TreeGrafter"/>
</dbReference>
<protein>
    <submittedName>
        <fullName evidence="1">Rrf2 family transcriptional regulator</fullName>
    </submittedName>
</protein>
<dbReference type="GO" id="GO:0003700">
    <property type="term" value="F:DNA-binding transcription factor activity"/>
    <property type="evidence" value="ECO:0007669"/>
    <property type="project" value="TreeGrafter"/>
</dbReference>
<organism evidence="1 2">
    <name type="scientific">Deferribacter autotrophicus</name>
    <dbReference type="NCBI Taxonomy" id="500465"/>
    <lineage>
        <taxon>Bacteria</taxon>
        <taxon>Pseudomonadati</taxon>
        <taxon>Deferribacterota</taxon>
        <taxon>Deferribacteres</taxon>
        <taxon>Deferribacterales</taxon>
        <taxon>Deferribacteraceae</taxon>
        <taxon>Deferribacter</taxon>
    </lineage>
</organism>
<gene>
    <name evidence="1" type="ORF">FHQ18_11505</name>
</gene>
<dbReference type="OrthoDB" id="9808360at2"/>
<keyword evidence="2" id="KW-1185">Reference proteome</keyword>